<dbReference type="AlphaFoldDB" id="A0A947GE40"/>
<evidence type="ECO:0000313" key="2">
    <source>
        <dbReference type="EMBL" id="MBT9290961.1"/>
    </source>
</evidence>
<keyword evidence="3" id="KW-1185">Reference proteome</keyword>
<organism evidence="2 3">
    <name type="scientific">Prosthecodimorpha staleyi</name>
    <dbReference type="NCBI Taxonomy" id="2840188"/>
    <lineage>
        <taxon>Bacteria</taxon>
        <taxon>Pseudomonadati</taxon>
        <taxon>Pseudomonadota</taxon>
        <taxon>Alphaproteobacteria</taxon>
        <taxon>Hyphomicrobiales</taxon>
        <taxon>Ancalomicrobiaceae</taxon>
        <taxon>Prosthecodimorpha</taxon>
    </lineage>
</organism>
<reference evidence="2 3" key="1">
    <citation type="submission" date="2021-06" db="EMBL/GenBank/DDBJ databases">
        <authorList>
            <person name="Grouzdev D.S."/>
            <person name="Koziaeva V."/>
        </authorList>
    </citation>
    <scope>NUCLEOTIDE SEQUENCE [LARGE SCALE GENOMIC DNA]</scope>
    <source>
        <strain evidence="2 3">22</strain>
    </source>
</reference>
<evidence type="ECO:0000259" key="1">
    <source>
        <dbReference type="SMART" id="SM00860"/>
    </source>
</evidence>
<dbReference type="InterPro" id="IPR037883">
    <property type="entry name" value="Knr4/Smi1-like_sf"/>
</dbReference>
<dbReference type="RefSeq" id="WP_261969535.1">
    <property type="nucleotide sequence ID" value="NZ_JAHHZF010000007.1"/>
</dbReference>
<protein>
    <submittedName>
        <fullName evidence="2">SMI1/KNR4 family protein</fullName>
    </submittedName>
</protein>
<dbReference type="Pfam" id="PF09346">
    <property type="entry name" value="SMI1_KNR4"/>
    <property type="match status" value="1"/>
</dbReference>
<accession>A0A947GE40</accession>
<dbReference type="SMART" id="SM00860">
    <property type="entry name" value="SMI1_KNR4"/>
    <property type="match status" value="1"/>
</dbReference>
<dbReference type="InterPro" id="IPR018958">
    <property type="entry name" value="Knr4/Smi1-like_dom"/>
</dbReference>
<dbReference type="EMBL" id="JAHHZF010000007">
    <property type="protein sequence ID" value="MBT9290961.1"/>
    <property type="molecule type" value="Genomic_DNA"/>
</dbReference>
<feature type="domain" description="Knr4/Smi1-like" evidence="1">
    <location>
        <begin position="16"/>
        <end position="129"/>
    </location>
</feature>
<dbReference type="Gene3D" id="3.40.1580.10">
    <property type="entry name" value="SMI1/KNR4-like"/>
    <property type="match status" value="1"/>
</dbReference>
<evidence type="ECO:0000313" key="3">
    <source>
        <dbReference type="Proteomes" id="UP000766595"/>
    </source>
</evidence>
<dbReference type="SUPFAM" id="SSF160631">
    <property type="entry name" value="SMI1/KNR4-like"/>
    <property type="match status" value="1"/>
</dbReference>
<comment type="caution">
    <text evidence="2">The sequence shown here is derived from an EMBL/GenBank/DDBJ whole genome shotgun (WGS) entry which is preliminary data.</text>
</comment>
<name>A0A947GE40_9HYPH</name>
<dbReference type="Proteomes" id="UP000766595">
    <property type="component" value="Unassembled WGS sequence"/>
</dbReference>
<proteinExistence type="predicted"/>
<gene>
    <name evidence="2" type="ORF">KL771_15965</name>
</gene>
<sequence>MYPYPDLLREWHGNPGASPEIIDHEIEILKYPLPDDYILFISRTNGGMGYVGNAYVDFWKIDELDEFNKQCETSIYAPGFLLFGTNGGNDGFGFDFRGSELQILRMPLIGMSYELTELLGQSFDQFMYKIAEGE</sequence>